<dbReference type="Pfam" id="PF00199">
    <property type="entry name" value="Catalase"/>
    <property type="match status" value="1"/>
</dbReference>
<accession>T1C9B8</accession>
<feature type="domain" description="Catalase core" evidence="1">
    <location>
        <begin position="1"/>
        <end position="37"/>
    </location>
</feature>
<gene>
    <name evidence="2" type="ORF">B1A_02076</name>
</gene>
<dbReference type="AlphaFoldDB" id="T1C9B8"/>
<dbReference type="SUPFAM" id="SSF56634">
    <property type="entry name" value="Heme-dependent catalase-like"/>
    <property type="match status" value="1"/>
</dbReference>
<reference evidence="2" key="1">
    <citation type="submission" date="2013-08" db="EMBL/GenBank/DDBJ databases">
        <authorList>
            <person name="Mendez C."/>
            <person name="Richter M."/>
            <person name="Ferrer M."/>
            <person name="Sanchez J."/>
        </authorList>
    </citation>
    <scope>NUCLEOTIDE SEQUENCE</scope>
</reference>
<comment type="caution">
    <text evidence="2">The sequence shown here is derived from an EMBL/GenBank/DDBJ whole genome shotgun (WGS) entry which is preliminary data.</text>
</comment>
<keyword evidence="2" id="KW-0575">Peroxidase</keyword>
<dbReference type="Gene3D" id="2.40.180.10">
    <property type="entry name" value="Catalase core domain"/>
    <property type="match status" value="1"/>
</dbReference>
<organism evidence="2">
    <name type="scientific">mine drainage metagenome</name>
    <dbReference type="NCBI Taxonomy" id="410659"/>
    <lineage>
        <taxon>unclassified sequences</taxon>
        <taxon>metagenomes</taxon>
        <taxon>ecological metagenomes</taxon>
    </lineage>
</organism>
<proteinExistence type="predicted"/>
<protein>
    <submittedName>
        <fullName evidence="2">Catalase related subgroup domain protein</fullName>
        <ecNumber evidence="2">1.11.1.6</ecNumber>
    </submittedName>
</protein>
<dbReference type="InterPro" id="IPR020835">
    <property type="entry name" value="Catalase_sf"/>
</dbReference>
<dbReference type="GO" id="GO:0020037">
    <property type="term" value="F:heme binding"/>
    <property type="evidence" value="ECO:0007669"/>
    <property type="project" value="InterPro"/>
</dbReference>
<evidence type="ECO:0000313" key="2">
    <source>
        <dbReference type="EMBL" id="EQD78797.1"/>
    </source>
</evidence>
<sequence length="57" mass="6730">MNGYGGHTFKWVNENGDVVWVKYHFKTDSKIKNMDPKMLRELLELIQISIEKNFTKG</sequence>
<dbReference type="InterPro" id="IPR011614">
    <property type="entry name" value="Catalase_core"/>
</dbReference>
<reference evidence="2" key="2">
    <citation type="journal article" date="2014" name="ISME J.">
        <title>Microbial stratification in low pH oxic and suboxic macroscopic growths along an acid mine drainage.</title>
        <authorList>
            <person name="Mendez-Garcia C."/>
            <person name="Mesa V."/>
            <person name="Sprenger R.R."/>
            <person name="Richter M."/>
            <person name="Diez M.S."/>
            <person name="Solano J."/>
            <person name="Bargiela R."/>
            <person name="Golyshina O.V."/>
            <person name="Manteca A."/>
            <person name="Ramos J.L."/>
            <person name="Gallego J.R."/>
            <person name="Llorente I."/>
            <person name="Martins Dos Santos V.A."/>
            <person name="Jensen O.N."/>
            <person name="Pelaez A.I."/>
            <person name="Sanchez J."/>
            <person name="Ferrer M."/>
        </authorList>
    </citation>
    <scope>NUCLEOTIDE SEQUENCE</scope>
</reference>
<dbReference type="EC" id="1.11.1.6" evidence="2"/>
<name>T1C9B8_9ZZZZ</name>
<dbReference type="GO" id="GO:0004096">
    <property type="term" value="F:catalase activity"/>
    <property type="evidence" value="ECO:0007669"/>
    <property type="project" value="UniProtKB-EC"/>
</dbReference>
<keyword evidence="2" id="KW-0560">Oxidoreductase</keyword>
<dbReference type="EMBL" id="AUZX01001552">
    <property type="protein sequence ID" value="EQD78797.1"/>
    <property type="molecule type" value="Genomic_DNA"/>
</dbReference>
<evidence type="ECO:0000259" key="1">
    <source>
        <dbReference type="Pfam" id="PF00199"/>
    </source>
</evidence>